<keyword evidence="3" id="KW-0378">Hydrolase</keyword>
<dbReference type="EMBL" id="FWXO01000003">
    <property type="protein sequence ID" value="SMC62095.1"/>
    <property type="molecule type" value="Genomic_DNA"/>
</dbReference>
<dbReference type="Proteomes" id="UP000192360">
    <property type="component" value="Unassembled WGS sequence"/>
</dbReference>
<dbReference type="PANTHER" id="PTHR10963:SF55">
    <property type="entry name" value="GLYCOSIDE HYDROLASE FAMILY 16 PROTEIN"/>
    <property type="match status" value="1"/>
</dbReference>
<reference evidence="3 4" key="1">
    <citation type="submission" date="2017-04" db="EMBL/GenBank/DDBJ databases">
        <authorList>
            <person name="Afonso C.L."/>
            <person name="Miller P.J."/>
            <person name="Scott M.A."/>
            <person name="Spackman E."/>
            <person name="Goraichik I."/>
            <person name="Dimitrov K.M."/>
            <person name="Suarez D.L."/>
            <person name="Swayne D.E."/>
        </authorList>
    </citation>
    <scope>NUCLEOTIDE SEQUENCE [LARGE SCALE GENOMIC DNA]</scope>
    <source>
        <strain evidence="3 4">DSM 21164</strain>
    </source>
</reference>
<dbReference type="PROSITE" id="PS51762">
    <property type="entry name" value="GH16_2"/>
    <property type="match status" value="1"/>
</dbReference>
<dbReference type="SUPFAM" id="SSF49899">
    <property type="entry name" value="Concanavalin A-like lectins/glucanases"/>
    <property type="match status" value="1"/>
</dbReference>
<evidence type="ECO:0000313" key="3">
    <source>
        <dbReference type="EMBL" id="SMC62095.1"/>
    </source>
</evidence>
<gene>
    <name evidence="3" type="ORF">SAMN05660703_2073</name>
</gene>
<dbReference type="InterPro" id="IPR000757">
    <property type="entry name" value="Beta-glucanase-like"/>
</dbReference>
<feature type="domain" description="GH16" evidence="2">
    <location>
        <begin position="302"/>
        <end position="551"/>
    </location>
</feature>
<organism evidence="3 4">
    <name type="scientific">Cellulophaga tyrosinoxydans</name>
    <dbReference type="NCBI Taxonomy" id="504486"/>
    <lineage>
        <taxon>Bacteria</taxon>
        <taxon>Pseudomonadati</taxon>
        <taxon>Bacteroidota</taxon>
        <taxon>Flavobacteriia</taxon>
        <taxon>Flavobacteriales</taxon>
        <taxon>Flavobacteriaceae</taxon>
        <taxon>Cellulophaga</taxon>
    </lineage>
</organism>
<dbReference type="Pfam" id="PF00722">
    <property type="entry name" value="Glyco_hydro_16"/>
    <property type="match status" value="1"/>
</dbReference>
<dbReference type="RefSeq" id="WP_084061416.1">
    <property type="nucleotide sequence ID" value="NZ_FWXO01000003.1"/>
</dbReference>
<dbReference type="AlphaFoldDB" id="A0A1W2AN18"/>
<keyword evidence="4" id="KW-1185">Reference proteome</keyword>
<dbReference type="InterPro" id="IPR050546">
    <property type="entry name" value="Glycosyl_Hydrlase_16"/>
</dbReference>
<comment type="similarity">
    <text evidence="1">Belongs to the glycosyl hydrolase 16 family.</text>
</comment>
<evidence type="ECO:0000256" key="1">
    <source>
        <dbReference type="ARBA" id="ARBA00006865"/>
    </source>
</evidence>
<dbReference type="STRING" id="504486.SAMN05660703_2073"/>
<evidence type="ECO:0000259" key="2">
    <source>
        <dbReference type="PROSITE" id="PS51762"/>
    </source>
</evidence>
<sequence length="551" mass="60122">MNFFQNISFVFLTLLMFISCQEKEPILPTILEPTNLVVDVEIVGADAANPFGDGSGVVNFTAFADNAISYQFINNNVTTVAPNGEASYSFSTTGVNTYTIMVIATGAGGITNSQLIEVEVFASYEAPEDLLQMLVADGSRTWRIKSEANGHFGLGPVGGNIPTEWYGAAANEKSATGMYDDRYIFNADGSFTFITNSVNDANGVDPSGTVFGRVNLINELGAHNETPNGADIENYPLNDFTSQWSLSAPDGLETLTLSGTAFLGYYTGGNHQYQIFSRSANEMVLRTVDGNTEFTWWFILIADDAGTPEPPTVDVTYSNLIWSDEFDTNGAPNAANWTYDIGTGTNGWGNNESQYYTNRADNVIVEDGMLKIIAKQENFSGSSYTSARLKTQGLFDFTYGRVDIRAKLPEGGGTWPALWMLGSNFETVSWPACGELDIMEHVGNNQNVVQAAIHTPSSFGNTTNKGEVTVSNVSSEFHVYSINWSANEISFLVDDEIYYTYNPATKDSQTWPFNADQFLIMNIAMGGNLGGAIDSAFSQSTMEIDYVRVYQ</sequence>
<dbReference type="CDD" id="cd08023">
    <property type="entry name" value="GH16_laminarinase_like"/>
    <property type="match status" value="1"/>
</dbReference>
<protein>
    <submittedName>
        <fullName evidence="3">Glycosyl hydrolases family 16</fullName>
    </submittedName>
</protein>
<dbReference type="Gene3D" id="2.60.120.200">
    <property type="match status" value="1"/>
</dbReference>
<evidence type="ECO:0000313" key="4">
    <source>
        <dbReference type="Proteomes" id="UP000192360"/>
    </source>
</evidence>
<name>A0A1W2AN18_9FLAO</name>
<proteinExistence type="inferred from homology"/>
<dbReference type="GO" id="GO:0005975">
    <property type="term" value="P:carbohydrate metabolic process"/>
    <property type="evidence" value="ECO:0007669"/>
    <property type="project" value="InterPro"/>
</dbReference>
<dbReference type="InterPro" id="IPR013320">
    <property type="entry name" value="ConA-like_dom_sf"/>
</dbReference>
<dbReference type="PANTHER" id="PTHR10963">
    <property type="entry name" value="GLYCOSYL HYDROLASE-RELATED"/>
    <property type="match status" value="1"/>
</dbReference>
<dbReference type="GO" id="GO:0004553">
    <property type="term" value="F:hydrolase activity, hydrolyzing O-glycosyl compounds"/>
    <property type="evidence" value="ECO:0007669"/>
    <property type="project" value="InterPro"/>
</dbReference>
<dbReference type="OrthoDB" id="9809583at2"/>
<accession>A0A1W2AN18</accession>